<evidence type="ECO:0000313" key="3">
    <source>
        <dbReference type="EMBL" id="AKH48893.1"/>
    </source>
</evidence>
<evidence type="ECO:0000256" key="1">
    <source>
        <dbReference type="ARBA" id="ARBA00022732"/>
    </source>
</evidence>
<dbReference type="InterPro" id="IPR005604">
    <property type="entry name" value="Phage_T7_tail_fibre-like_N"/>
</dbReference>
<dbReference type="EMBL" id="KR029610">
    <property type="protein sequence ID" value="AKH48893.1"/>
    <property type="molecule type" value="Genomic_DNA"/>
</dbReference>
<sequence length="539" mass="56060">MATPTPENNYVGDGSTVLYSFTFPYISTEDIEVTLDGVLTTEYTFANVTTVEFNTAPAVGVDIRIYRNTDVSTIENVFYPGSAVRAKDLNDNFTQSLYVVQEATFNTSKATEDAAEALATANAADVKADQALTQSAAAEASANQAQTDASQAATDALQAAASASDAAADASAAQISADQANTAIQTAAIFTPIANVAAIPASPDDQDRVSVLDSTGIDSFTPLTGLPVGPTYNSGAYVNIIYQNAQSTWSFVSYGSNDPDARYLLDLADTVGTSNIIDDAITTDKLIDDSVTTDKLADDAVTIAKLDRAYVEKAGDTMTGDLTVPNIDTTTVQADTSVTTGTPGVGTTGILLDTSTANKPQITLTAVSGATSGSIGLNTSGTGVGALSITTANSLQLGGNASTYFSGNVPTTTSSGPSFARLNSEGFGLRLYRSTSLRASKEDIRDLAAPIDLCKALRPVLFKSALENDKKMFHGDEDQIGFIAEEVEQVHTGLCTYDGKELSGVTYDRIGAVAIGALKEAIARIEALEAEVRILKGGT</sequence>
<dbReference type="PROSITE" id="PS51688">
    <property type="entry name" value="ICA"/>
    <property type="match status" value="1"/>
</dbReference>
<organism evidence="3">
    <name type="scientific">uncultured marine virus</name>
    <dbReference type="NCBI Taxonomy" id="186617"/>
    <lineage>
        <taxon>Viruses</taxon>
        <taxon>environmental samples</taxon>
    </lineage>
</organism>
<evidence type="ECO:0000259" key="2">
    <source>
        <dbReference type="PROSITE" id="PS51688"/>
    </source>
</evidence>
<dbReference type="InterPro" id="IPR030392">
    <property type="entry name" value="S74_ICA"/>
</dbReference>
<feature type="domain" description="Peptidase S74" evidence="2">
    <location>
        <begin position="436"/>
        <end position="532"/>
    </location>
</feature>
<keyword evidence="1" id="KW-1227">Viral tail protein</keyword>
<keyword evidence="1" id="KW-0946">Virion</keyword>
<reference evidence="3" key="2">
    <citation type="submission" date="2015-03" db="EMBL/GenBank/DDBJ databases">
        <authorList>
            <person name="Chow C.-E.T."/>
            <person name="Winget D.M."/>
            <person name="White R.A.III."/>
            <person name="Hallam S.J."/>
            <person name="Suttle C.A."/>
        </authorList>
    </citation>
    <scope>NUCLEOTIDE SEQUENCE</scope>
    <source>
        <strain evidence="3">Oxic3_4</strain>
    </source>
</reference>
<accession>A0A0F7LBJ1</accession>
<proteinExistence type="predicted"/>
<dbReference type="Pfam" id="PF03906">
    <property type="entry name" value="Phage_T7_tail"/>
    <property type="match status" value="1"/>
</dbReference>
<dbReference type="Pfam" id="PF13884">
    <property type="entry name" value="Peptidase_S74"/>
    <property type="match status" value="1"/>
</dbReference>
<reference evidence="3" key="1">
    <citation type="journal article" date="2015" name="Front. Microbiol.">
        <title>Combining genomic sequencing methods to explore viral diversity and reveal potential virus-host interactions.</title>
        <authorList>
            <person name="Chow C.E."/>
            <person name="Winget D.M."/>
            <person name="White R.A.III."/>
            <person name="Hallam S.J."/>
            <person name="Suttle C.A."/>
        </authorList>
    </citation>
    <scope>NUCLEOTIDE SEQUENCE</scope>
    <source>
        <strain evidence="3">Oxic3_4</strain>
    </source>
</reference>
<dbReference type="GO" id="GO:0098015">
    <property type="term" value="C:virus tail"/>
    <property type="evidence" value="ECO:0007669"/>
    <property type="project" value="UniProtKB-KW"/>
</dbReference>
<protein>
    <submittedName>
        <fullName evidence="3">Tail tubular protein B</fullName>
    </submittedName>
</protein>
<name>A0A0F7LBJ1_9VIRU</name>